<dbReference type="Proteomes" id="UP000195781">
    <property type="component" value="Unassembled WGS sequence"/>
</dbReference>
<accession>A0A1Y3XFN3</accession>
<keyword evidence="2" id="KW-1185">Reference proteome</keyword>
<evidence type="ECO:0000313" key="1">
    <source>
        <dbReference type="EMBL" id="OUN84376.1"/>
    </source>
</evidence>
<protein>
    <submittedName>
        <fullName evidence="1">Uncharacterized protein</fullName>
    </submittedName>
</protein>
<organism evidence="1 2">
    <name type="scientific">[Collinsella] massiliensis</name>
    <dbReference type="NCBI Taxonomy" id="1232426"/>
    <lineage>
        <taxon>Bacteria</taxon>
        <taxon>Bacillati</taxon>
        <taxon>Actinomycetota</taxon>
        <taxon>Coriobacteriia</taxon>
        <taxon>Coriobacteriales</taxon>
        <taxon>Coriobacteriaceae</taxon>
        <taxon>Enorma</taxon>
    </lineage>
</organism>
<dbReference type="AlphaFoldDB" id="A0A1Y3XFN3"/>
<dbReference type="EMBL" id="NFIE01000031">
    <property type="protein sequence ID" value="OUN84376.1"/>
    <property type="molecule type" value="Genomic_DNA"/>
</dbReference>
<dbReference type="RefSeq" id="WP_094336072.1">
    <property type="nucleotide sequence ID" value="NZ_NFIE01000031.1"/>
</dbReference>
<sequence length="423" mass="46029">MAVKPDVRALTLDDYDADPATRAMLGARLDRYLENITMLGRVLDTVVVALQSRGDVGLDCIEGLMACERALAAEVRVDAAFLAELLIATLRARGDERLTFWTMRLRGIRGVRAQDAAVRSVMDDARDLARFAEVGQVVERLAADRSALALPSFDLIVDADDVDMDTVPERCRTWFPAPAMRSRSDALRLIQLVMGAGFSSSDGAAQELRAAWNEGLPEIELAGGETAVLLPSKLRELYTGPREEAWCRTRARLADAPRERGLAAADAYRFAPPEGDRARYAVLTGTFTGAPEIAAGAEGVRVDLAACSGAEEPYAFLMPDLYGEPAVAIVPATRMWTKLRDVCEITDVDMSGRIGALLSAEYVSCEQGWVLVPCSVLEAAGIPADTRSFTLVGEGTCFELWPTDDWDARRTLYVDDLAALFED</sequence>
<comment type="caution">
    <text evidence="1">The sequence shown here is derived from an EMBL/GenBank/DDBJ whole genome shotgun (WGS) entry which is preliminary data.</text>
</comment>
<gene>
    <name evidence="1" type="ORF">B5G02_09715</name>
</gene>
<dbReference type="OrthoDB" id="9807753at2"/>
<name>A0A1Y3XFN3_9ACTN</name>
<reference evidence="2" key="1">
    <citation type="submission" date="2017-04" db="EMBL/GenBank/DDBJ databases">
        <title>Function of individual gut microbiota members based on whole genome sequencing of pure cultures obtained from chicken caecum.</title>
        <authorList>
            <person name="Medvecky M."/>
            <person name="Cejkova D."/>
            <person name="Polansky O."/>
            <person name="Karasova D."/>
            <person name="Kubasova T."/>
            <person name="Cizek A."/>
            <person name="Rychlik I."/>
        </authorList>
    </citation>
    <scope>NUCLEOTIDE SEQUENCE [LARGE SCALE GENOMIC DNA]</scope>
    <source>
        <strain evidence="2">An5</strain>
    </source>
</reference>
<evidence type="ECO:0000313" key="2">
    <source>
        <dbReference type="Proteomes" id="UP000195781"/>
    </source>
</evidence>
<proteinExistence type="predicted"/>